<gene>
    <name evidence="3" type="ORF">SELMODRAFT_430173</name>
</gene>
<evidence type="ECO:0000313" key="4">
    <source>
        <dbReference type="Proteomes" id="UP000001514"/>
    </source>
</evidence>
<reference evidence="3 4" key="1">
    <citation type="journal article" date="2011" name="Science">
        <title>The Selaginella genome identifies genetic changes associated with the evolution of vascular plants.</title>
        <authorList>
            <person name="Banks J.A."/>
            <person name="Nishiyama T."/>
            <person name="Hasebe M."/>
            <person name="Bowman J.L."/>
            <person name="Gribskov M."/>
            <person name="dePamphilis C."/>
            <person name="Albert V.A."/>
            <person name="Aono N."/>
            <person name="Aoyama T."/>
            <person name="Ambrose B.A."/>
            <person name="Ashton N.W."/>
            <person name="Axtell M.J."/>
            <person name="Barker E."/>
            <person name="Barker M.S."/>
            <person name="Bennetzen J.L."/>
            <person name="Bonawitz N.D."/>
            <person name="Chapple C."/>
            <person name="Cheng C."/>
            <person name="Correa L.G."/>
            <person name="Dacre M."/>
            <person name="DeBarry J."/>
            <person name="Dreyer I."/>
            <person name="Elias M."/>
            <person name="Engstrom E.M."/>
            <person name="Estelle M."/>
            <person name="Feng L."/>
            <person name="Finet C."/>
            <person name="Floyd S.K."/>
            <person name="Frommer W.B."/>
            <person name="Fujita T."/>
            <person name="Gramzow L."/>
            <person name="Gutensohn M."/>
            <person name="Harholt J."/>
            <person name="Hattori M."/>
            <person name="Heyl A."/>
            <person name="Hirai T."/>
            <person name="Hiwatashi Y."/>
            <person name="Ishikawa M."/>
            <person name="Iwata M."/>
            <person name="Karol K.G."/>
            <person name="Koehler B."/>
            <person name="Kolukisaoglu U."/>
            <person name="Kubo M."/>
            <person name="Kurata T."/>
            <person name="Lalonde S."/>
            <person name="Li K."/>
            <person name="Li Y."/>
            <person name="Litt A."/>
            <person name="Lyons E."/>
            <person name="Manning G."/>
            <person name="Maruyama T."/>
            <person name="Michael T.P."/>
            <person name="Mikami K."/>
            <person name="Miyazaki S."/>
            <person name="Morinaga S."/>
            <person name="Murata T."/>
            <person name="Mueller-Roeber B."/>
            <person name="Nelson D.R."/>
            <person name="Obara M."/>
            <person name="Oguri Y."/>
            <person name="Olmstead R.G."/>
            <person name="Onodera N."/>
            <person name="Petersen B.L."/>
            <person name="Pils B."/>
            <person name="Prigge M."/>
            <person name="Rensing S.A."/>
            <person name="Riano-Pachon D.M."/>
            <person name="Roberts A.W."/>
            <person name="Sato Y."/>
            <person name="Scheller H.V."/>
            <person name="Schulz B."/>
            <person name="Schulz C."/>
            <person name="Shakirov E.V."/>
            <person name="Shibagaki N."/>
            <person name="Shinohara N."/>
            <person name="Shippen D.E."/>
            <person name="Soerensen I."/>
            <person name="Sotooka R."/>
            <person name="Sugimoto N."/>
            <person name="Sugita M."/>
            <person name="Sumikawa N."/>
            <person name="Tanurdzic M."/>
            <person name="Theissen G."/>
            <person name="Ulvskov P."/>
            <person name="Wakazuki S."/>
            <person name="Weng J.K."/>
            <person name="Willats W.W."/>
            <person name="Wipf D."/>
            <person name="Wolf P.G."/>
            <person name="Yang L."/>
            <person name="Zimmer A.D."/>
            <person name="Zhu Q."/>
            <person name="Mitros T."/>
            <person name="Hellsten U."/>
            <person name="Loque D."/>
            <person name="Otillar R."/>
            <person name="Salamov A."/>
            <person name="Schmutz J."/>
            <person name="Shapiro H."/>
            <person name="Lindquist E."/>
            <person name="Lucas S."/>
            <person name="Rokhsar D."/>
            <person name="Grigoriev I.V."/>
        </authorList>
    </citation>
    <scope>NUCLEOTIDE SEQUENCE [LARGE SCALE GENOMIC DNA]</scope>
</reference>
<keyword evidence="2" id="KW-1133">Transmembrane helix</keyword>
<keyword evidence="4" id="KW-1185">Reference proteome</keyword>
<organism evidence="4">
    <name type="scientific">Selaginella moellendorffii</name>
    <name type="common">Spikemoss</name>
    <dbReference type="NCBI Taxonomy" id="88036"/>
    <lineage>
        <taxon>Eukaryota</taxon>
        <taxon>Viridiplantae</taxon>
        <taxon>Streptophyta</taxon>
        <taxon>Embryophyta</taxon>
        <taxon>Tracheophyta</taxon>
        <taxon>Lycopodiopsida</taxon>
        <taxon>Selaginellales</taxon>
        <taxon>Selaginellaceae</taxon>
        <taxon>Selaginella</taxon>
    </lineage>
</organism>
<feature type="coiled-coil region" evidence="1">
    <location>
        <begin position="197"/>
        <end position="227"/>
    </location>
</feature>
<keyword evidence="1" id="KW-0175">Coiled coil</keyword>
<dbReference type="eggNOG" id="ENOG502QRZF">
    <property type="taxonomic scope" value="Eukaryota"/>
</dbReference>
<feature type="transmembrane region" description="Helical" evidence="2">
    <location>
        <begin position="366"/>
        <end position="393"/>
    </location>
</feature>
<dbReference type="PANTHER" id="PTHR46635:SF2">
    <property type="entry name" value="GLYCOSYL TRANSFERASE FAMILY 1 DOMAIN-CONTAINING PROTEIN"/>
    <property type="match status" value="1"/>
</dbReference>
<sequence length="801" mass="91303">MKKKHYLNHKCHSRKASSCLWIDGGYNLKFFFPWVALLPKAENSLAEVVRVGIHGDAVYGKLEDFWTSCNASNAGNCRRIFMETFKTMYGLNKDQLELPTMPFGVWSVCCTYSNLTGYLVLGCSWTLSILSSTLTITIMETVLLQPHMAQHCYCCLLEVLVNVWAEWMAEKVDDEHPTYRWLWPHTGEVFWQGILERERQERYNMKLERKRRNKERLARMRSRYKQKSLGRYVKSPPEETEARRVLSTRIVVYDYQELWHQGLPISQLVPRLKETKGEFPPDPTRHRPLSPHRPLWPLGRPSIVLAMPLLLLLLPLRFLYNARSGRSFVIVYNMAYNTEIVLALVSLRATIVWLPQHHNYPKFNELVAMISFSSIVIAESSLFLCIHGCWEIISVRYKKAKKNRDRPRFLLETKSKFFVAVYETTLRDGAIKGLRMNLVDYVANEFLESRGNRELRKSLLMLDAVCHWEEEDQRKQSGKLLLASKRQVVERLFECMSHKYYLIYRRAAISLAAEICEDENAFLAVAHLVQASGEGVSLLVKALEPDTNKSVLELLGKVAAFGGIANAEPGVIANFDFARGDTHKEWKDSLRYTFNGDGDDPARVDVEPEIQISRQKIAANLRTLLRKNHDLTRYLANALFCSSQELQELALDAHGDLLPGYKSVIYGLFHLLRTCQADPLGSKVAVVLDLLCCKNRQYLETLLDGSGSSSDDVIAVLMSALSFGLDNHDGERSKHAMSILCSLHDQKLLSMEQEKALDIAKIVDMVTTMTSSRPSDHGLTGESSTTQPMEGIDLALEVAEL</sequence>
<proteinExistence type="predicted"/>
<dbReference type="HOGENOM" id="CLU_406770_0_0_1"/>
<dbReference type="InParanoid" id="D8T8K7"/>
<accession>D8T8K7</accession>
<keyword evidence="2" id="KW-0472">Membrane</keyword>
<dbReference type="SUPFAM" id="SSF48371">
    <property type="entry name" value="ARM repeat"/>
    <property type="match status" value="1"/>
</dbReference>
<dbReference type="PANTHER" id="PTHR46635">
    <property type="entry name" value="GLYCOSYL TRANSFERASE FAMILY 1 PROTEIN"/>
    <property type="match status" value="1"/>
</dbReference>
<dbReference type="InterPro" id="IPR016024">
    <property type="entry name" value="ARM-type_fold"/>
</dbReference>
<dbReference type="EMBL" id="GL377690">
    <property type="protein sequence ID" value="EFJ07011.1"/>
    <property type="molecule type" value="Genomic_DNA"/>
</dbReference>
<dbReference type="KEGG" id="smo:SELMODRAFT_430173"/>
<dbReference type="Proteomes" id="UP000001514">
    <property type="component" value="Unassembled WGS sequence"/>
</dbReference>
<feature type="transmembrane region" description="Helical" evidence="2">
    <location>
        <begin position="295"/>
        <end position="316"/>
    </location>
</feature>
<dbReference type="AlphaFoldDB" id="D8T8K7"/>
<evidence type="ECO:0000256" key="1">
    <source>
        <dbReference type="SAM" id="Coils"/>
    </source>
</evidence>
<protein>
    <submittedName>
        <fullName evidence="3">Uncharacterized protein</fullName>
    </submittedName>
</protein>
<feature type="transmembrane region" description="Helical" evidence="2">
    <location>
        <begin position="328"/>
        <end position="354"/>
    </location>
</feature>
<name>D8T8K7_SELML</name>
<keyword evidence="2" id="KW-0812">Transmembrane</keyword>
<evidence type="ECO:0000313" key="3">
    <source>
        <dbReference type="EMBL" id="EFJ07011.1"/>
    </source>
</evidence>
<dbReference type="Gramene" id="EFJ07011">
    <property type="protein sequence ID" value="EFJ07011"/>
    <property type="gene ID" value="SELMODRAFT_430173"/>
</dbReference>
<evidence type="ECO:0000256" key="2">
    <source>
        <dbReference type="SAM" id="Phobius"/>
    </source>
</evidence>